<comment type="caution">
    <text evidence="2">The sequence shown here is derived from an EMBL/GenBank/DDBJ whole genome shotgun (WGS) entry which is preliminary data.</text>
</comment>
<keyword evidence="1" id="KW-0732">Signal</keyword>
<evidence type="ECO:0000313" key="3">
    <source>
        <dbReference type="Proteomes" id="UP001500212"/>
    </source>
</evidence>
<evidence type="ECO:0000313" key="2">
    <source>
        <dbReference type="EMBL" id="GAA4617817.1"/>
    </source>
</evidence>
<dbReference type="RefSeq" id="WP_345366044.1">
    <property type="nucleotide sequence ID" value="NZ_BAABHJ010000040.1"/>
</dbReference>
<feature type="signal peptide" evidence="1">
    <location>
        <begin position="1"/>
        <end position="35"/>
    </location>
</feature>
<feature type="chain" id="PRO_5045201982" evidence="1">
    <location>
        <begin position="36"/>
        <end position="353"/>
    </location>
</feature>
<protein>
    <submittedName>
        <fullName evidence="2">Phosphatidylinositol-specific phospholipase C domain-containing protein</fullName>
    </submittedName>
</protein>
<reference evidence="3" key="1">
    <citation type="journal article" date="2019" name="Int. J. Syst. Evol. Microbiol.">
        <title>The Global Catalogue of Microorganisms (GCM) 10K type strain sequencing project: providing services to taxonomists for standard genome sequencing and annotation.</title>
        <authorList>
            <consortium name="The Broad Institute Genomics Platform"/>
            <consortium name="The Broad Institute Genome Sequencing Center for Infectious Disease"/>
            <person name="Wu L."/>
            <person name="Ma J."/>
        </authorList>
    </citation>
    <scope>NUCLEOTIDE SEQUENCE [LARGE SCALE GENOMIC DNA]</scope>
    <source>
        <strain evidence="3">JCM 17938</strain>
    </source>
</reference>
<gene>
    <name evidence="2" type="ORF">GCM10023195_79720</name>
</gene>
<dbReference type="Gene3D" id="3.20.20.190">
    <property type="entry name" value="Phosphatidylinositol (PI) phosphodiesterase"/>
    <property type="match status" value="1"/>
</dbReference>
<proteinExistence type="predicted"/>
<name>A0ABP8TXS3_9ACTN</name>
<dbReference type="SUPFAM" id="SSF51695">
    <property type="entry name" value="PLC-like phosphodiesterases"/>
    <property type="match status" value="1"/>
</dbReference>
<dbReference type="Proteomes" id="UP001500212">
    <property type="component" value="Unassembled WGS sequence"/>
</dbReference>
<accession>A0ABP8TXS3</accession>
<dbReference type="EMBL" id="BAABHJ010000040">
    <property type="protein sequence ID" value="GAA4617817.1"/>
    <property type="molecule type" value="Genomic_DNA"/>
</dbReference>
<dbReference type="InterPro" id="IPR032075">
    <property type="entry name" value="PI-PLC-C1"/>
</dbReference>
<keyword evidence="3" id="KW-1185">Reference proteome</keyword>
<evidence type="ECO:0000256" key="1">
    <source>
        <dbReference type="SAM" id="SignalP"/>
    </source>
</evidence>
<dbReference type="CDD" id="cd08589">
    <property type="entry name" value="PI-PLCc_SaPLC1_like"/>
    <property type="match status" value="1"/>
</dbReference>
<sequence>MPVGLRRCVAVAAAAVLAGALGVGGSVLSAGTARADVSLAQTTVVGVHNAYNPAAYPYLAKALDAGASMVELDAWDDVFTHEWKVSHDSLTSNKNNCVDASSPSDIYSGSANKDLGSCLDDIKYWLAAHPGKGPIQVKVELKAGFQNNYGMGPAAFDSVVNSHVGSLLYRPADLLGGHASLDEAAKANAWPSRAALAGKIIMYVIPGTVELNNPTDTLHTDVEYATYLKNLRAAGKTATATTFPAVLGAASGDPRTQYADTSIRPWFVVFDGDAATYVSGVDTAWYDANHYLLTMTDAHNVAPALDQYDPPVSDAQARVALLAGAHASVVSCDWYGLPSVLSLTLNRGAASAS</sequence>
<organism evidence="2 3">
    <name type="scientific">Actinoallomurus liliacearum</name>
    <dbReference type="NCBI Taxonomy" id="1080073"/>
    <lineage>
        <taxon>Bacteria</taxon>
        <taxon>Bacillati</taxon>
        <taxon>Actinomycetota</taxon>
        <taxon>Actinomycetes</taxon>
        <taxon>Streptosporangiales</taxon>
        <taxon>Thermomonosporaceae</taxon>
        <taxon>Actinoallomurus</taxon>
    </lineage>
</organism>
<dbReference type="InterPro" id="IPR017946">
    <property type="entry name" value="PLC-like_Pdiesterase_TIM-brl"/>
</dbReference>